<feature type="transmembrane region" description="Helical" evidence="6">
    <location>
        <begin position="21"/>
        <end position="38"/>
    </location>
</feature>
<evidence type="ECO:0000313" key="7">
    <source>
        <dbReference type="EMBL" id="GAB1584453.1"/>
    </source>
</evidence>
<accession>A0ABQ0H690</accession>
<dbReference type="PANTHER" id="PTHR32196:SF72">
    <property type="entry name" value="RIBOSE IMPORT PERMEASE PROTEIN RBSC"/>
    <property type="match status" value="1"/>
</dbReference>
<dbReference type="RefSeq" id="WP_407866846.1">
    <property type="nucleotide sequence ID" value="NZ_BAAFZP010000002.1"/>
</dbReference>
<evidence type="ECO:0000256" key="1">
    <source>
        <dbReference type="ARBA" id="ARBA00004651"/>
    </source>
</evidence>
<evidence type="ECO:0000256" key="6">
    <source>
        <dbReference type="SAM" id="Phobius"/>
    </source>
</evidence>
<keyword evidence="2" id="KW-1003">Cell membrane</keyword>
<feature type="transmembrane region" description="Helical" evidence="6">
    <location>
        <begin position="107"/>
        <end position="127"/>
    </location>
</feature>
<keyword evidence="8" id="KW-1185">Reference proteome</keyword>
<keyword evidence="4 6" id="KW-1133">Transmembrane helix</keyword>
<feature type="transmembrane region" description="Helical" evidence="6">
    <location>
        <begin position="83"/>
        <end position="101"/>
    </location>
</feature>
<feature type="transmembrane region" description="Helical" evidence="6">
    <location>
        <begin position="216"/>
        <end position="238"/>
    </location>
</feature>
<evidence type="ECO:0000313" key="8">
    <source>
        <dbReference type="Proteomes" id="UP001628091"/>
    </source>
</evidence>
<dbReference type="CDD" id="cd06579">
    <property type="entry name" value="TM_PBP1_transp_AraH_like"/>
    <property type="match status" value="1"/>
</dbReference>
<evidence type="ECO:0000256" key="2">
    <source>
        <dbReference type="ARBA" id="ARBA00022475"/>
    </source>
</evidence>
<name>A0ABQ0H690_9HYPH</name>
<gene>
    <name evidence="7" type="ORF">PPNSA23_43960</name>
</gene>
<keyword evidence="3 6" id="KW-0812">Transmembrane</keyword>
<dbReference type="InterPro" id="IPR001851">
    <property type="entry name" value="ABC_transp_permease"/>
</dbReference>
<evidence type="ECO:0000256" key="3">
    <source>
        <dbReference type="ARBA" id="ARBA00022692"/>
    </source>
</evidence>
<evidence type="ECO:0000256" key="5">
    <source>
        <dbReference type="ARBA" id="ARBA00023136"/>
    </source>
</evidence>
<evidence type="ECO:0000256" key="4">
    <source>
        <dbReference type="ARBA" id="ARBA00022989"/>
    </source>
</evidence>
<feature type="transmembrane region" description="Helical" evidence="6">
    <location>
        <begin position="295"/>
        <end position="313"/>
    </location>
</feature>
<comment type="subcellular location">
    <subcellularLocation>
        <location evidence="1">Cell membrane</location>
        <topology evidence="1">Multi-pass membrane protein</topology>
    </subcellularLocation>
</comment>
<dbReference type="EMBL" id="BAAFZP010000002">
    <property type="protein sequence ID" value="GAB1584453.1"/>
    <property type="molecule type" value="Genomic_DNA"/>
</dbReference>
<organism evidence="7 8">
    <name type="scientific">Phyllobacterium phragmitis</name>
    <dbReference type="NCBI Taxonomy" id="2670329"/>
    <lineage>
        <taxon>Bacteria</taxon>
        <taxon>Pseudomonadati</taxon>
        <taxon>Pseudomonadota</taxon>
        <taxon>Alphaproteobacteria</taxon>
        <taxon>Hyphomicrobiales</taxon>
        <taxon>Phyllobacteriaceae</taxon>
        <taxon>Phyllobacterium</taxon>
    </lineage>
</organism>
<comment type="caution">
    <text evidence="7">The sequence shown here is derived from an EMBL/GenBank/DDBJ whole genome shotgun (WGS) entry which is preliminary data.</text>
</comment>
<feature type="transmembrane region" description="Helical" evidence="6">
    <location>
        <begin position="244"/>
        <end position="264"/>
    </location>
</feature>
<dbReference type="Proteomes" id="UP001628091">
    <property type="component" value="Unassembled WGS sequence"/>
</dbReference>
<dbReference type="PANTHER" id="PTHR32196">
    <property type="entry name" value="ABC TRANSPORTER PERMEASE PROTEIN YPHD-RELATED-RELATED"/>
    <property type="match status" value="1"/>
</dbReference>
<proteinExistence type="predicted"/>
<feature type="transmembrane region" description="Helical" evidence="6">
    <location>
        <begin position="50"/>
        <end position="71"/>
    </location>
</feature>
<protein>
    <submittedName>
        <fullName evidence="7">ABC transporter permease</fullName>
    </submittedName>
</protein>
<feature type="transmembrane region" description="Helical" evidence="6">
    <location>
        <begin position="134"/>
        <end position="153"/>
    </location>
</feature>
<reference evidence="7 8" key="1">
    <citation type="submission" date="2024-10" db="EMBL/GenBank/DDBJ databases">
        <title>Isolation, draft genome sequencing and identification of Phyllobacterium sp. NSA23, isolated from leaf soil.</title>
        <authorList>
            <person name="Akita H."/>
        </authorList>
    </citation>
    <scope>NUCLEOTIDE SEQUENCE [LARGE SCALE GENOMIC DNA]</scope>
    <source>
        <strain evidence="7 8">NSA23</strain>
    </source>
</reference>
<keyword evidence="5 6" id="KW-0472">Membrane</keyword>
<dbReference type="Pfam" id="PF02653">
    <property type="entry name" value="BPD_transp_2"/>
    <property type="match status" value="1"/>
</dbReference>
<feature type="transmembrane region" description="Helical" evidence="6">
    <location>
        <begin position="159"/>
        <end position="185"/>
    </location>
</feature>
<sequence>MTARDGPPGRLTRFFAERQDTRLAALLFIVLLAANIWLNPTRFVPPNWGSVLGLAAPLLLASLAITIPFLAGRGSIDVSVGPLMGLINVIIVKVLIMTAGVTSPLVVVPAALLIGLASGALNGFLAAVLRIQPIVATLGTYLIYAGLALAILPSPSGSAPAWLTALAGPWSILPVGFAALLWFLVKRLPYYDLLMATGSDDRAAYTAGVNVPAVRFAAYLLAGFFAGLAALSLTALIGSGDPNIGPGYTLIAIAAVALGGVSLAGGVGGMTAALLGAADIFLLQSMLTAFNVSTFVLQMAYGAVLVLAVCLNSEKLKRFFKTRTVMQR</sequence>